<evidence type="ECO:0000313" key="7">
    <source>
        <dbReference type="EMBL" id="QGO06363.1"/>
    </source>
</evidence>
<evidence type="ECO:0000256" key="1">
    <source>
        <dbReference type="ARBA" id="ARBA00004141"/>
    </source>
</evidence>
<dbReference type="PANTHER" id="PTHR43483">
    <property type="entry name" value="MEMBRANE TRANSPORTER PROTEIN HI_0806-RELATED"/>
    <property type="match status" value="1"/>
</dbReference>
<keyword evidence="5 6" id="KW-0472">Membrane</keyword>
<protein>
    <recommendedName>
        <fullName evidence="6">Probable membrane transporter protein</fullName>
    </recommendedName>
</protein>
<reference evidence="7 8" key="1">
    <citation type="submission" date="2019-04" db="EMBL/GenBank/DDBJ databases">
        <title>Complete genome sequencing of Piscirickettsia salmonis strain Psal-009.</title>
        <authorList>
            <person name="Schober I."/>
            <person name="Bunk B."/>
            <person name="Sproer C."/>
            <person name="Carril G.P."/>
            <person name="Riedel T."/>
            <person name="Flores-Herrera P.A."/>
            <person name="Nourdin-Galindo G."/>
            <person name="Marshall S.H."/>
            <person name="Overmann J."/>
        </authorList>
    </citation>
    <scope>NUCLEOTIDE SEQUENCE [LARGE SCALE GENOMIC DNA]</scope>
    <source>
        <strain evidence="7 8">Psal-009</strain>
    </source>
</reference>
<comment type="subcellular location">
    <subcellularLocation>
        <location evidence="6">Cell membrane</location>
        <topology evidence="6">Multi-pass membrane protein</topology>
    </subcellularLocation>
    <subcellularLocation>
        <location evidence="1">Membrane</location>
        <topology evidence="1">Multi-pass membrane protein</topology>
    </subcellularLocation>
</comment>
<feature type="transmembrane region" description="Helical" evidence="6">
    <location>
        <begin position="12"/>
        <end position="32"/>
    </location>
</feature>
<feature type="transmembrane region" description="Helical" evidence="6">
    <location>
        <begin position="44"/>
        <end position="63"/>
    </location>
</feature>
<dbReference type="GO" id="GO:0005886">
    <property type="term" value="C:plasma membrane"/>
    <property type="evidence" value="ECO:0007669"/>
    <property type="project" value="UniProtKB-SubCell"/>
</dbReference>
<dbReference type="AlphaFoldDB" id="A0A9Q6LLH0"/>
<dbReference type="InterPro" id="IPR002781">
    <property type="entry name" value="TM_pro_TauE-like"/>
</dbReference>
<keyword evidence="4 6" id="KW-1133">Transmembrane helix</keyword>
<keyword evidence="6" id="KW-1003">Cell membrane</keyword>
<dbReference type="EMBL" id="CP038908">
    <property type="protein sequence ID" value="QGO06363.1"/>
    <property type="molecule type" value="Genomic_DNA"/>
</dbReference>
<organism evidence="7 8">
    <name type="scientific">Piscirickettsia salmonis</name>
    <dbReference type="NCBI Taxonomy" id="1238"/>
    <lineage>
        <taxon>Bacteria</taxon>
        <taxon>Pseudomonadati</taxon>
        <taxon>Pseudomonadota</taxon>
        <taxon>Gammaproteobacteria</taxon>
        <taxon>Thiotrichales</taxon>
        <taxon>Piscirickettsiaceae</taxon>
        <taxon>Piscirickettsia</taxon>
    </lineage>
</organism>
<keyword evidence="8" id="KW-1185">Reference proteome</keyword>
<dbReference type="Proteomes" id="UP000422232">
    <property type="component" value="Chromosome"/>
</dbReference>
<feature type="transmembrane region" description="Helical" evidence="6">
    <location>
        <begin position="69"/>
        <end position="92"/>
    </location>
</feature>
<evidence type="ECO:0000256" key="2">
    <source>
        <dbReference type="ARBA" id="ARBA00009142"/>
    </source>
</evidence>
<dbReference type="PANTHER" id="PTHR43483:SF3">
    <property type="entry name" value="MEMBRANE TRANSPORTER PROTEIN HI_0806-RELATED"/>
    <property type="match status" value="1"/>
</dbReference>
<gene>
    <name evidence="7" type="ORF">Psal009_02274</name>
</gene>
<name>A0A9Q6LLH0_PISSA</name>
<comment type="similarity">
    <text evidence="2 6">Belongs to the 4-toluene sulfonate uptake permease (TSUP) (TC 2.A.102) family.</text>
</comment>
<feature type="transmembrane region" description="Helical" evidence="6">
    <location>
        <begin position="113"/>
        <end position="134"/>
    </location>
</feature>
<evidence type="ECO:0000256" key="5">
    <source>
        <dbReference type="ARBA" id="ARBA00023136"/>
    </source>
</evidence>
<evidence type="ECO:0000313" key="8">
    <source>
        <dbReference type="Proteomes" id="UP000422232"/>
    </source>
</evidence>
<keyword evidence="3 6" id="KW-0812">Transmembrane</keyword>
<accession>A0A9Q6LLH0</accession>
<proteinExistence type="inferred from homology"/>
<sequence length="164" mass="18621">MLWLTAQQGVSATLSMHLAVTTSLGFIMVNSLYTTFHHHRSHNLVVSLFKRIVIFTIIGALIGGQLDKVILVFFVKTLFIIVIISVLIQSFFNRISQAGQRRTQPTYPSFLSRAILGFSVGILSSLVGIGGSAMTNPYMQYHRYPMKKAQRCQRHWHFPWVCLH</sequence>
<dbReference type="Pfam" id="PF01925">
    <property type="entry name" value="TauE"/>
    <property type="match status" value="1"/>
</dbReference>
<evidence type="ECO:0000256" key="4">
    <source>
        <dbReference type="ARBA" id="ARBA00022989"/>
    </source>
</evidence>
<evidence type="ECO:0000256" key="6">
    <source>
        <dbReference type="RuleBase" id="RU363041"/>
    </source>
</evidence>
<evidence type="ECO:0000256" key="3">
    <source>
        <dbReference type="ARBA" id="ARBA00022692"/>
    </source>
</evidence>